<dbReference type="Pfam" id="PF07734">
    <property type="entry name" value="FBA_1"/>
    <property type="match status" value="1"/>
</dbReference>
<organism evidence="2 3">
    <name type="scientific">Brassica cretica</name>
    <name type="common">Mustard</name>
    <dbReference type="NCBI Taxonomy" id="69181"/>
    <lineage>
        <taxon>Eukaryota</taxon>
        <taxon>Viridiplantae</taxon>
        <taxon>Streptophyta</taxon>
        <taxon>Embryophyta</taxon>
        <taxon>Tracheophyta</taxon>
        <taxon>Spermatophyta</taxon>
        <taxon>Magnoliopsida</taxon>
        <taxon>eudicotyledons</taxon>
        <taxon>Gunneridae</taxon>
        <taxon>Pentapetalae</taxon>
        <taxon>rosids</taxon>
        <taxon>malvids</taxon>
        <taxon>Brassicales</taxon>
        <taxon>Brassicaceae</taxon>
        <taxon>Brassiceae</taxon>
        <taxon>Brassica</taxon>
    </lineage>
</organism>
<dbReference type="Proteomes" id="UP000266723">
    <property type="component" value="Unassembled WGS sequence"/>
</dbReference>
<dbReference type="EMBL" id="QGKV02000297">
    <property type="protein sequence ID" value="KAF3612100.1"/>
    <property type="molecule type" value="Genomic_DNA"/>
</dbReference>
<gene>
    <name evidence="2" type="ORF">DY000_02046805</name>
</gene>
<reference evidence="2 3" key="1">
    <citation type="journal article" date="2020" name="BMC Genomics">
        <title>Intraspecific diversification of the crop wild relative Brassica cretica Lam. using demographic model selection.</title>
        <authorList>
            <person name="Kioukis A."/>
            <person name="Michalopoulou V.A."/>
            <person name="Briers L."/>
            <person name="Pirintsos S."/>
            <person name="Studholme D.J."/>
            <person name="Pavlidis P."/>
            <person name="Sarris P.F."/>
        </authorList>
    </citation>
    <scope>NUCLEOTIDE SEQUENCE [LARGE SCALE GENOMIC DNA]</scope>
    <source>
        <strain evidence="3">cv. PFS-1207/04</strain>
    </source>
</reference>
<proteinExistence type="predicted"/>
<evidence type="ECO:0000313" key="3">
    <source>
        <dbReference type="Proteomes" id="UP000266723"/>
    </source>
</evidence>
<keyword evidence="3" id="KW-1185">Reference proteome</keyword>
<dbReference type="Pfam" id="PF00646">
    <property type="entry name" value="F-box"/>
    <property type="match status" value="1"/>
</dbReference>
<dbReference type="InterPro" id="IPR001810">
    <property type="entry name" value="F-box_dom"/>
</dbReference>
<accession>A0ABQ7F9Y2</accession>
<feature type="domain" description="F-box" evidence="1">
    <location>
        <begin position="1"/>
        <end position="40"/>
    </location>
</feature>
<dbReference type="PANTHER" id="PTHR47993">
    <property type="entry name" value="OS09G0372900 PROTEIN-RELATED"/>
    <property type="match status" value="1"/>
</dbReference>
<name>A0ABQ7F9Y2_BRACR</name>
<evidence type="ECO:0000259" key="1">
    <source>
        <dbReference type="SMART" id="SM00256"/>
    </source>
</evidence>
<dbReference type="InterPro" id="IPR036047">
    <property type="entry name" value="F-box-like_dom_sf"/>
</dbReference>
<dbReference type="InterPro" id="IPR050233">
    <property type="entry name" value="A_thaliana_F-box"/>
</dbReference>
<comment type="caution">
    <text evidence="2">The sequence shown here is derived from an EMBL/GenBank/DDBJ whole genome shotgun (WGS) entry which is preliminary data.</text>
</comment>
<evidence type="ECO:0000313" key="2">
    <source>
        <dbReference type="EMBL" id="KAF3612100.1"/>
    </source>
</evidence>
<dbReference type="InterPro" id="IPR006527">
    <property type="entry name" value="F-box-assoc_dom_typ1"/>
</dbReference>
<dbReference type="Gene3D" id="1.20.1280.50">
    <property type="match status" value="1"/>
</dbReference>
<dbReference type="PANTHER" id="PTHR47993:SF181">
    <property type="entry name" value="F-BOX ONLY PROTEIN 10-RELATED"/>
    <property type="match status" value="1"/>
</dbReference>
<protein>
    <recommendedName>
        <fullName evidence="1">F-box domain-containing protein</fullName>
    </recommendedName>
</protein>
<sequence>MGLLLEDILSRVPPIPLVRFRTVCKRWNTLFGDKTFINNHKMSTLQFILVTKSKIYSVSLNPQIELRELSLDIPGLISQTPNDLADCNELLLFGMNKGAVVCNPWLGYDNNDNNDRRTDKIVYKTLVYCLKFAGTYGWKIHDFATYAWKDLVLEEPKQGTPRSNSSISFHSTRSMSLNGSLNWVHDSSYVRHFKLQFFERIFLDILSSTI</sequence>
<dbReference type="SMART" id="SM00256">
    <property type="entry name" value="FBOX"/>
    <property type="match status" value="1"/>
</dbReference>
<dbReference type="SUPFAM" id="SSF81383">
    <property type="entry name" value="F-box domain"/>
    <property type="match status" value="1"/>
</dbReference>